<dbReference type="NCBIfam" id="TIGR00099">
    <property type="entry name" value="Cof-subfamily"/>
    <property type="match status" value="1"/>
</dbReference>
<dbReference type="PANTHER" id="PTHR10000:SF25">
    <property type="entry name" value="PHOSPHATASE YKRA-RELATED"/>
    <property type="match status" value="1"/>
</dbReference>
<dbReference type="GO" id="GO:0016791">
    <property type="term" value="F:phosphatase activity"/>
    <property type="evidence" value="ECO:0007669"/>
    <property type="project" value="TreeGrafter"/>
</dbReference>
<dbReference type="GO" id="GO:0000287">
    <property type="term" value="F:magnesium ion binding"/>
    <property type="evidence" value="ECO:0007669"/>
    <property type="project" value="TreeGrafter"/>
</dbReference>
<dbReference type="PROSITE" id="PS01228">
    <property type="entry name" value="COF_1"/>
    <property type="match status" value="1"/>
</dbReference>
<keyword evidence="1" id="KW-0378">Hydrolase</keyword>
<dbReference type="InterPro" id="IPR006379">
    <property type="entry name" value="HAD-SF_hydro_IIB"/>
</dbReference>
<dbReference type="PANTHER" id="PTHR10000">
    <property type="entry name" value="PHOSPHOSERINE PHOSPHATASE"/>
    <property type="match status" value="1"/>
</dbReference>
<gene>
    <name evidence="1" type="ORF">NCTC7582_02540</name>
</gene>
<dbReference type="InterPro" id="IPR036412">
    <property type="entry name" value="HAD-like_sf"/>
</dbReference>
<dbReference type="Gene3D" id="3.30.1240.10">
    <property type="match status" value="1"/>
</dbReference>
<dbReference type="InterPro" id="IPR000150">
    <property type="entry name" value="Cof"/>
</dbReference>
<protein>
    <submittedName>
        <fullName evidence="1">Cof-like hydrolase</fullName>
        <ecNumber evidence="1">3.-.-.-</ecNumber>
    </submittedName>
</protein>
<dbReference type="AlphaFoldDB" id="A0A2X0XQ22"/>
<dbReference type="PROSITE" id="PS01229">
    <property type="entry name" value="COF_2"/>
    <property type="match status" value="1"/>
</dbReference>
<dbReference type="SFLD" id="SFLDS00003">
    <property type="entry name" value="Haloacid_Dehalogenase"/>
    <property type="match status" value="1"/>
</dbReference>
<dbReference type="Proteomes" id="UP000251431">
    <property type="component" value="Unassembled WGS sequence"/>
</dbReference>
<dbReference type="Pfam" id="PF08282">
    <property type="entry name" value="Hydrolase_3"/>
    <property type="match status" value="1"/>
</dbReference>
<dbReference type="GO" id="GO:0005829">
    <property type="term" value="C:cytosol"/>
    <property type="evidence" value="ECO:0007669"/>
    <property type="project" value="TreeGrafter"/>
</dbReference>
<sequence>MERVNRMNKILFFDVDGTLYNSEKKLPSSAKEALLTARRNGYELAIATGRAPFMIESLLEELEIDTYVTFNGQYVVYKGEVIYTNGIEKDELAKIIAFGEARNEPVVFLDDKRMIASVGDHRMVAESLDTLKYPYPELDSSYYMQNNVYQTLIFMEEKDEPLYNETFPNVQFVRWHRYSCDILPKGGSKAAGIEKVLEKMGITLQDAFAFGDGINDIEMLQAVGTSVAMGNGHERVKAVAHHIADHVDEDGLSKIMRKLSII</sequence>
<dbReference type="Gene3D" id="3.40.50.1000">
    <property type="entry name" value="HAD superfamily/HAD-like"/>
    <property type="match status" value="1"/>
</dbReference>
<accession>A0A2X0XQ22</accession>
<dbReference type="SUPFAM" id="SSF56784">
    <property type="entry name" value="HAD-like"/>
    <property type="match status" value="1"/>
</dbReference>
<dbReference type="InterPro" id="IPR023214">
    <property type="entry name" value="HAD_sf"/>
</dbReference>
<organism evidence="1 2">
    <name type="scientific">Lysinibacillus capsici</name>
    <dbReference type="NCBI Taxonomy" id="2115968"/>
    <lineage>
        <taxon>Bacteria</taxon>
        <taxon>Bacillati</taxon>
        <taxon>Bacillota</taxon>
        <taxon>Bacilli</taxon>
        <taxon>Bacillales</taxon>
        <taxon>Bacillaceae</taxon>
        <taxon>Lysinibacillus</taxon>
    </lineage>
</organism>
<dbReference type="STRING" id="1421.A2J09_00460"/>
<reference evidence="1 2" key="1">
    <citation type="submission" date="2018-06" db="EMBL/GenBank/DDBJ databases">
        <authorList>
            <consortium name="Pathogen Informatics"/>
            <person name="Doyle S."/>
        </authorList>
    </citation>
    <scope>NUCLEOTIDE SEQUENCE [LARGE SCALE GENOMIC DNA]</scope>
    <source>
        <strain evidence="1 2">NCTC7582</strain>
    </source>
</reference>
<dbReference type="EMBL" id="UAQE01000001">
    <property type="protein sequence ID" value="SPT99663.1"/>
    <property type="molecule type" value="Genomic_DNA"/>
</dbReference>
<proteinExistence type="predicted"/>
<evidence type="ECO:0000313" key="1">
    <source>
        <dbReference type="EMBL" id="SPT99663.1"/>
    </source>
</evidence>
<dbReference type="NCBIfam" id="TIGR01484">
    <property type="entry name" value="HAD-SF-IIB"/>
    <property type="match status" value="1"/>
</dbReference>
<name>A0A2X0XQ22_9BACI</name>
<dbReference type="SFLD" id="SFLDG01144">
    <property type="entry name" value="C2.B.4:_PGP_Like"/>
    <property type="match status" value="1"/>
</dbReference>
<dbReference type="SFLD" id="SFLDG01140">
    <property type="entry name" value="C2.B:_Phosphomannomutase_and_P"/>
    <property type="match status" value="1"/>
</dbReference>
<dbReference type="CDD" id="cd07517">
    <property type="entry name" value="HAD_HPP"/>
    <property type="match status" value="1"/>
</dbReference>
<evidence type="ECO:0000313" key="2">
    <source>
        <dbReference type="Proteomes" id="UP000251431"/>
    </source>
</evidence>
<dbReference type="EC" id="3.-.-.-" evidence="1"/>